<evidence type="ECO:0000256" key="1">
    <source>
        <dbReference type="ARBA" id="ARBA00004651"/>
    </source>
</evidence>
<evidence type="ECO:0000256" key="5">
    <source>
        <dbReference type="ARBA" id="ARBA00023136"/>
    </source>
</evidence>
<dbReference type="AlphaFoldDB" id="A0A517P1M4"/>
<dbReference type="PANTHER" id="PTHR43738">
    <property type="entry name" value="ABC TRANSPORTER, MEMBRANE PROTEIN"/>
    <property type="match status" value="1"/>
</dbReference>
<feature type="transmembrane region" description="Helical" evidence="6">
    <location>
        <begin position="591"/>
        <end position="617"/>
    </location>
</feature>
<dbReference type="Pfam" id="PF12704">
    <property type="entry name" value="MacB_PCD"/>
    <property type="match status" value="1"/>
</dbReference>
<evidence type="ECO:0000313" key="10">
    <source>
        <dbReference type="Proteomes" id="UP000319817"/>
    </source>
</evidence>
<feature type="transmembrane region" description="Helical" evidence="6">
    <location>
        <begin position="777"/>
        <end position="796"/>
    </location>
</feature>
<dbReference type="OrthoDB" id="219657at2"/>
<feature type="transmembrane region" description="Helical" evidence="6">
    <location>
        <begin position="694"/>
        <end position="715"/>
    </location>
</feature>
<name>A0A517P1M4_9BACT</name>
<dbReference type="Proteomes" id="UP000319817">
    <property type="component" value="Chromosome"/>
</dbReference>
<feature type="transmembrane region" description="Helical" evidence="6">
    <location>
        <begin position="538"/>
        <end position="559"/>
    </location>
</feature>
<keyword evidence="10" id="KW-1185">Reference proteome</keyword>
<feature type="domain" description="MacB-like periplasmic core" evidence="8">
    <location>
        <begin position="13"/>
        <end position="215"/>
    </location>
</feature>
<dbReference type="InterPro" id="IPR051125">
    <property type="entry name" value="ABC-4/HrtB_transporter"/>
</dbReference>
<evidence type="ECO:0000256" key="3">
    <source>
        <dbReference type="ARBA" id="ARBA00022692"/>
    </source>
</evidence>
<dbReference type="GO" id="GO:0005886">
    <property type="term" value="C:plasma membrane"/>
    <property type="evidence" value="ECO:0007669"/>
    <property type="project" value="UniProtKB-SubCell"/>
</dbReference>
<evidence type="ECO:0000256" key="4">
    <source>
        <dbReference type="ARBA" id="ARBA00022989"/>
    </source>
</evidence>
<feature type="transmembrane region" description="Helical" evidence="6">
    <location>
        <begin position="12"/>
        <end position="33"/>
    </location>
</feature>
<dbReference type="Pfam" id="PF02687">
    <property type="entry name" value="FtsX"/>
    <property type="match status" value="2"/>
</dbReference>
<keyword evidence="2" id="KW-1003">Cell membrane</keyword>
<dbReference type="InterPro" id="IPR003838">
    <property type="entry name" value="ABC3_permease_C"/>
</dbReference>
<comment type="subcellular location">
    <subcellularLocation>
        <location evidence="1">Cell membrane</location>
        <topology evidence="1">Multi-pass membrane protein</topology>
    </subcellularLocation>
</comment>
<feature type="transmembrane region" description="Helical" evidence="6">
    <location>
        <begin position="637"/>
        <end position="658"/>
    </location>
</feature>
<feature type="transmembrane region" description="Helical" evidence="6">
    <location>
        <begin position="1076"/>
        <end position="1106"/>
    </location>
</feature>
<feature type="domain" description="ABC3 transporter permease C-terminal" evidence="7">
    <location>
        <begin position="542"/>
        <end position="665"/>
    </location>
</feature>
<evidence type="ECO:0000313" key="9">
    <source>
        <dbReference type="EMBL" id="QDT13272.1"/>
    </source>
</evidence>
<protein>
    <submittedName>
        <fullName evidence="9">FtsX-like permease family protein</fullName>
    </submittedName>
</protein>
<dbReference type="EMBL" id="CP036526">
    <property type="protein sequence ID" value="QDT13272.1"/>
    <property type="molecule type" value="Genomic_DNA"/>
</dbReference>
<evidence type="ECO:0000259" key="7">
    <source>
        <dbReference type="Pfam" id="PF02687"/>
    </source>
</evidence>
<gene>
    <name evidence="9" type="ORF">K239x_52900</name>
</gene>
<feature type="transmembrane region" description="Helical" evidence="6">
    <location>
        <begin position="1118"/>
        <end position="1140"/>
    </location>
</feature>
<sequence>MVAAGVRHNWRVSAAVALGVATATAVIVGALLVGDSMRGSLRALTVERLGSIDSVLIPGAFFESQGIAKDDVDPVALVLFSSGVVESSDQDDSTQTIRRAGNVQIVGCDDDFWELDNSGIRPKALPKDNDVVLNQSTAAELGVSVGDQVTVRLPVEQAVPADSPLGRRDIQTEGLPRMKVVDIVPDRGLGRFSITASQASPQNIFVSRATINDALDRQGQANALLFSEPIDSDQLNVDLDDLGLQLKRVRQEFQPKASETSETIFDYYSLNSDRLLLPSAVAQRVTQTLPADSVTPVTTYLANALETIDAIGDVAATVTYSTITAMDSTDAFPLDYTMPPGADSNRVPLVVNNWTADRLSVEVGSEIRVAYFEPEVEKGKEIERYFDAVVTAIVPITKPSKRYYRSRPATFDKAPTIYNDANLTPSVPGVTDQDSISDWDLPFKLERTVPTEDDVYWQEHRLTPKAFLPLKIGRRLFGSRFGDTTGIRIALDAAPSVESLEKDIRSALSDDLADLGWSVHPIKAQQLAASKGTTPFDALFLSLSFFVIFAAVMLIAMLFRLGLIQRLHQFGTLLAVGWTPKRLTKLTLWEGLTVAAFGVALGIAGGVIYAKLVLWALRTLWVGAVTVPFLEFHWTPTSLLIGCVTSFLVSAATLWVSIRSITKTSARALLTGRDTDQQSSSKADPSVTAKRSRLPMVAAITAIVAVLIALAGAIAGGQASAGGFVGGGMLLLVAILTYVYFTLKEPRHIADSSDTTATFSTTTLAARNASRHPLRSTLTVGLMATAAFLIIAITAFRLQPSDRGAGGFALIAQTAQPLFRDLNDSDMQSDTFGPDRKLFSNASIASLRMRAGQDASCNNLYQASRPTVLGIPESFSPPLDFDWAASQSVTENQSVWDLLKEPADGTLEDPIPMILDQNTAMWSLQMYGGVGPKAVRSFEYEDGKPVYFRVVGLLLNSILQGRLMIGEENFQKAFPDISGYQFFLIGGDNDDQDAIASTLENRLGDVGMDVSDTKTVLSGMLAVQNTYLRTFQSLGALGLLLGTIGLAVSQLRSIYERRQELAVMRALGFSRHRLAMIVMGETTTLLLLGIGCGAICAVLAVLPYALLSGIAPPIAEPLVIVAGIIVFGMIAGLVAVTRVLRMPLMDSLRAQ</sequence>
<dbReference type="PANTHER" id="PTHR43738:SF2">
    <property type="entry name" value="ABC TRANSPORTER PERMEASE"/>
    <property type="match status" value="1"/>
</dbReference>
<feature type="transmembrane region" description="Helical" evidence="6">
    <location>
        <begin position="1034"/>
        <end position="1055"/>
    </location>
</feature>
<keyword evidence="5 6" id="KW-0472">Membrane</keyword>
<organism evidence="9 10">
    <name type="scientific">Stieleria marina</name>
    <dbReference type="NCBI Taxonomy" id="1930275"/>
    <lineage>
        <taxon>Bacteria</taxon>
        <taxon>Pseudomonadati</taxon>
        <taxon>Planctomycetota</taxon>
        <taxon>Planctomycetia</taxon>
        <taxon>Pirellulales</taxon>
        <taxon>Pirellulaceae</taxon>
        <taxon>Stieleria</taxon>
    </lineage>
</organism>
<keyword evidence="4 6" id="KW-1133">Transmembrane helix</keyword>
<accession>A0A517P1M4</accession>
<keyword evidence="3 6" id="KW-0812">Transmembrane</keyword>
<evidence type="ECO:0000256" key="2">
    <source>
        <dbReference type="ARBA" id="ARBA00022475"/>
    </source>
</evidence>
<evidence type="ECO:0000256" key="6">
    <source>
        <dbReference type="SAM" id="Phobius"/>
    </source>
</evidence>
<dbReference type="InterPro" id="IPR025857">
    <property type="entry name" value="MacB_PCD"/>
</dbReference>
<reference evidence="9 10" key="1">
    <citation type="submission" date="2019-02" db="EMBL/GenBank/DDBJ databases">
        <title>Deep-cultivation of Planctomycetes and their phenomic and genomic characterization uncovers novel biology.</title>
        <authorList>
            <person name="Wiegand S."/>
            <person name="Jogler M."/>
            <person name="Boedeker C."/>
            <person name="Pinto D."/>
            <person name="Vollmers J."/>
            <person name="Rivas-Marin E."/>
            <person name="Kohn T."/>
            <person name="Peeters S.H."/>
            <person name="Heuer A."/>
            <person name="Rast P."/>
            <person name="Oberbeckmann S."/>
            <person name="Bunk B."/>
            <person name="Jeske O."/>
            <person name="Meyerdierks A."/>
            <person name="Storesund J.E."/>
            <person name="Kallscheuer N."/>
            <person name="Luecker S."/>
            <person name="Lage O.M."/>
            <person name="Pohl T."/>
            <person name="Merkel B.J."/>
            <person name="Hornburger P."/>
            <person name="Mueller R.-W."/>
            <person name="Bruemmer F."/>
            <person name="Labrenz M."/>
            <person name="Spormann A.M."/>
            <person name="Op den Camp H."/>
            <person name="Overmann J."/>
            <person name="Amann R."/>
            <person name="Jetten M.S.M."/>
            <person name="Mascher T."/>
            <person name="Medema M.H."/>
            <person name="Devos D.P."/>
            <person name="Kaster A.-K."/>
            <person name="Ovreas L."/>
            <person name="Rohde M."/>
            <person name="Galperin M.Y."/>
            <person name="Jogler C."/>
        </authorList>
    </citation>
    <scope>NUCLEOTIDE SEQUENCE [LARGE SCALE GENOMIC DNA]</scope>
    <source>
        <strain evidence="9 10">K23_9</strain>
    </source>
</reference>
<feature type="transmembrane region" description="Helical" evidence="6">
    <location>
        <begin position="721"/>
        <end position="741"/>
    </location>
</feature>
<proteinExistence type="predicted"/>
<feature type="domain" description="ABC3 transporter permease C-terminal" evidence="7">
    <location>
        <begin position="1035"/>
        <end position="1143"/>
    </location>
</feature>
<evidence type="ECO:0000259" key="8">
    <source>
        <dbReference type="Pfam" id="PF12704"/>
    </source>
</evidence>